<dbReference type="SUPFAM" id="SSF88659">
    <property type="entry name" value="Sigma3 and sigma4 domains of RNA polymerase sigma factors"/>
    <property type="match status" value="1"/>
</dbReference>
<accession>A0AAP9UDE6</accession>
<dbReference type="Proteomes" id="UP000515243">
    <property type="component" value="Chromosome 1"/>
</dbReference>
<organism evidence="1 2">
    <name type="scientific">Clostridium butyricum</name>
    <dbReference type="NCBI Taxonomy" id="1492"/>
    <lineage>
        <taxon>Bacteria</taxon>
        <taxon>Bacillati</taxon>
        <taxon>Bacillota</taxon>
        <taxon>Clostridia</taxon>
        <taxon>Eubacteriales</taxon>
        <taxon>Clostridiaceae</taxon>
        <taxon>Clostridium</taxon>
    </lineage>
</organism>
<dbReference type="InterPro" id="IPR013324">
    <property type="entry name" value="RNA_pol_sigma_r3/r4-like"/>
</dbReference>
<evidence type="ECO:0000313" key="1">
    <source>
        <dbReference type="EMBL" id="QMW90206.1"/>
    </source>
</evidence>
<dbReference type="RefSeq" id="WP_035761306.1">
    <property type="nucleotide sequence ID" value="NZ_AP019716.1"/>
</dbReference>
<sequence>MSKKLNCDDKLYRAVESTLYNYKNVKAQIKNIELDIEEKLNSYSTLNAVQYDRDSLSKTYKFNSEVENKVIELDINDPELKNNIMMLKVKKRSKEIQIERIDNILSVLQEEEYKLIELRYFKGMQFKDIADVLLKSDLYLQQLRRKIIIEKIIPLFNN</sequence>
<dbReference type="EMBL" id="CP040626">
    <property type="protein sequence ID" value="QMW90206.1"/>
    <property type="molecule type" value="Genomic_DNA"/>
</dbReference>
<gene>
    <name evidence="1" type="ORF">FF104_04355</name>
</gene>
<evidence type="ECO:0000313" key="2">
    <source>
        <dbReference type="Proteomes" id="UP000515243"/>
    </source>
</evidence>
<dbReference type="AlphaFoldDB" id="A0AAP9UDE6"/>
<proteinExistence type="predicted"/>
<reference evidence="1 2" key="1">
    <citation type="submission" date="2019-05" db="EMBL/GenBank/DDBJ databases">
        <authorList>
            <person name="Schori C."/>
            <person name="Ahrens C."/>
        </authorList>
    </citation>
    <scope>NUCLEOTIDE SEQUENCE [LARGE SCALE GENOMIC DNA]</scope>
    <source>
        <strain evidence="1 2">DSM 10702</strain>
    </source>
</reference>
<protein>
    <submittedName>
        <fullName evidence="1">Sigma-70 family RNA polymerase sigma factor</fullName>
    </submittedName>
</protein>
<dbReference type="GeneID" id="92943365"/>
<name>A0AAP9UDE6_CLOBU</name>